<organism evidence="1 2">
    <name type="scientific">Trachymyrmex cornetzi</name>
    <dbReference type="NCBI Taxonomy" id="471704"/>
    <lineage>
        <taxon>Eukaryota</taxon>
        <taxon>Metazoa</taxon>
        <taxon>Ecdysozoa</taxon>
        <taxon>Arthropoda</taxon>
        <taxon>Hexapoda</taxon>
        <taxon>Insecta</taxon>
        <taxon>Pterygota</taxon>
        <taxon>Neoptera</taxon>
        <taxon>Endopterygota</taxon>
        <taxon>Hymenoptera</taxon>
        <taxon>Apocrita</taxon>
        <taxon>Aculeata</taxon>
        <taxon>Formicoidea</taxon>
        <taxon>Formicidae</taxon>
        <taxon>Myrmicinae</taxon>
        <taxon>Trachymyrmex</taxon>
    </lineage>
</organism>
<evidence type="ECO:0000313" key="2">
    <source>
        <dbReference type="Proteomes" id="UP000078492"/>
    </source>
</evidence>
<feature type="non-terminal residue" evidence="1">
    <location>
        <position position="1"/>
    </location>
</feature>
<sequence>HVEMLNIYHIIRLTDLQNVRESQKLESLHETLKFISVIMDLLDEPWNSRSASRSSLIGDFLQFSVWIGPSVETSAWLNAALCDAQRCTYLLV</sequence>
<reference evidence="1 2" key="1">
    <citation type="submission" date="2015-09" db="EMBL/GenBank/DDBJ databases">
        <title>Trachymyrmex cornetzi WGS genome.</title>
        <authorList>
            <person name="Nygaard S."/>
            <person name="Hu H."/>
            <person name="Boomsma J."/>
            <person name="Zhang G."/>
        </authorList>
    </citation>
    <scope>NUCLEOTIDE SEQUENCE [LARGE SCALE GENOMIC DNA]</scope>
    <source>
        <strain evidence="1">Tcor2-1</strain>
        <tissue evidence="1">Whole body</tissue>
    </source>
</reference>
<gene>
    <name evidence="1" type="ORF">ALC57_11900</name>
</gene>
<accession>A0A195DSC3</accession>
<name>A0A195DSC3_9HYME</name>
<dbReference type="AlphaFoldDB" id="A0A195DSC3"/>
<protein>
    <submittedName>
        <fullName evidence="1">Uncharacterized protein</fullName>
    </submittedName>
</protein>
<proteinExistence type="predicted"/>
<dbReference type="EMBL" id="KQ980489">
    <property type="protein sequence ID" value="KYN15820.1"/>
    <property type="molecule type" value="Genomic_DNA"/>
</dbReference>
<evidence type="ECO:0000313" key="1">
    <source>
        <dbReference type="EMBL" id="KYN15820.1"/>
    </source>
</evidence>
<keyword evidence="2" id="KW-1185">Reference proteome</keyword>
<dbReference type="Proteomes" id="UP000078492">
    <property type="component" value="Unassembled WGS sequence"/>
</dbReference>